<accession>A0AA94HV83</accession>
<comment type="caution">
    <text evidence="1">The sequence shown here is derived from an EMBL/GenBank/DDBJ whole genome shotgun (WGS) entry which is preliminary data.</text>
</comment>
<reference evidence="2" key="1">
    <citation type="submission" date="2016-11" db="EMBL/GenBank/DDBJ databases">
        <authorList>
            <person name="Jaros S."/>
            <person name="Januszkiewicz K."/>
            <person name="Wedrychowicz H."/>
        </authorList>
    </citation>
    <scope>NUCLEOTIDE SEQUENCE [LARGE SCALE GENOMIC DNA]</scope>
    <source>
        <strain evidence="2">DSM 7057</strain>
    </source>
</reference>
<dbReference type="EMBL" id="FPIW01000080">
    <property type="protein sequence ID" value="SFW71982.1"/>
    <property type="molecule type" value="Genomic_DNA"/>
</dbReference>
<gene>
    <name evidence="1" type="ORF">SAMN02910291_02715</name>
</gene>
<evidence type="ECO:0000313" key="1">
    <source>
        <dbReference type="EMBL" id="SFW71982.1"/>
    </source>
</evidence>
<sequence>MGGGRGAGFFAGTDGWRASEAFAKGTLVAAAQNTVTDAGGPSGGILDVLRPWWFYPYGHPEKNKKIEMLQKALKPRAEQLSSGFRNLFDPELAIIKYGVELLKEVTTKGKKSSKNK</sequence>
<dbReference type="RefSeq" id="WP_072312517.1">
    <property type="nucleotide sequence ID" value="NZ_FPIW01000080.1"/>
</dbReference>
<organism evidence="1 2">
    <name type="scientific">Desulfovibrio desulfuricans</name>
    <dbReference type="NCBI Taxonomy" id="876"/>
    <lineage>
        <taxon>Bacteria</taxon>
        <taxon>Pseudomonadati</taxon>
        <taxon>Thermodesulfobacteriota</taxon>
        <taxon>Desulfovibrionia</taxon>
        <taxon>Desulfovibrionales</taxon>
        <taxon>Desulfovibrionaceae</taxon>
        <taxon>Desulfovibrio</taxon>
    </lineage>
</organism>
<dbReference type="Proteomes" id="UP000182680">
    <property type="component" value="Unassembled WGS sequence"/>
</dbReference>
<evidence type="ECO:0000313" key="2">
    <source>
        <dbReference type="Proteomes" id="UP000182680"/>
    </source>
</evidence>
<dbReference type="AlphaFoldDB" id="A0AA94HV83"/>
<protein>
    <submittedName>
        <fullName evidence="1">Uncharacterized protein</fullName>
    </submittedName>
</protein>
<name>A0AA94HV83_DESDE</name>
<proteinExistence type="predicted"/>